<keyword evidence="7" id="KW-0678">Repressor</keyword>
<dbReference type="InterPro" id="IPR036388">
    <property type="entry name" value="WH-like_DNA-bd_sf"/>
</dbReference>
<keyword evidence="6 7" id="KW-0804">Transcription</keyword>
<evidence type="ECO:0000256" key="6">
    <source>
        <dbReference type="ARBA" id="ARBA00023163"/>
    </source>
</evidence>
<protein>
    <recommendedName>
        <fullName evidence="7 8">Arginine repressor</fullName>
    </recommendedName>
</protein>
<feature type="domain" description="Arginine repressor C-terminal" evidence="10">
    <location>
        <begin position="79"/>
        <end position="145"/>
    </location>
</feature>
<evidence type="ECO:0000256" key="5">
    <source>
        <dbReference type="ARBA" id="ARBA00023125"/>
    </source>
</evidence>
<dbReference type="PANTHER" id="PTHR34471">
    <property type="entry name" value="ARGININE REPRESSOR"/>
    <property type="match status" value="1"/>
</dbReference>
<dbReference type="SUPFAM" id="SSF55252">
    <property type="entry name" value="C-terminal domain of arginine repressor"/>
    <property type="match status" value="1"/>
</dbReference>
<comment type="pathway">
    <text evidence="7">Amino-acid biosynthesis; L-arginine biosynthesis [regulation].</text>
</comment>
<dbReference type="EMBL" id="JAOQJU010000020">
    <property type="protein sequence ID" value="MCU6687478.1"/>
    <property type="molecule type" value="Genomic_DNA"/>
</dbReference>
<evidence type="ECO:0000256" key="2">
    <source>
        <dbReference type="ARBA" id="ARBA00008316"/>
    </source>
</evidence>
<comment type="similarity">
    <text evidence="2 7">Belongs to the ArgR family.</text>
</comment>
<evidence type="ECO:0000256" key="1">
    <source>
        <dbReference type="ARBA" id="ARBA00004496"/>
    </source>
</evidence>
<organism evidence="11 12">
    <name type="scientific">Dorea acetigenes</name>
    <dbReference type="NCBI Taxonomy" id="2981787"/>
    <lineage>
        <taxon>Bacteria</taxon>
        <taxon>Bacillati</taxon>
        <taxon>Bacillota</taxon>
        <taxon>Clostridia</taxon>
        <taxon>Lachnospirales</taxon>
        <taxon>Lachnospiraceae</taxon>
        <taxon>Dorea</taxon>
    </lineage>
</organism>
<evidence type="ECO:0000256" key="3">
    <source>
        <dbReference type="ARBA" id="ARBA00022490"/>
    </source>
</evidence>
<dbReference type="SUPFAM" id="SSF46785">
    <property type="entry name" value="Winged helix' DNA-binding domain"/>
    <property type="match status" value="1"/>
</dbReference>
<keyword evidence="12" id="KW-1185">Reference proteome</keyword>
<keyword evidence="4 7" id="KW-0805">Transcription regulation</keyword>
<name>A0ABT2RQ33_9FIRM</name>
<comment type="subcellular location">
    <subcellularLocation>
        <location evidence="1 7">Cytoplasm</location>
    </subcellularLocation>
</comment>
<evidence type="ECO:0000256" key="7">
    <source>
        <dbReference type="HAMAP-Rule" id="MF_00173"/>
    </source>
</evidence>
<dbReference type="PRINTS" id="PR01467">
    <property type="entry name" value="ARGREPRESSOR"/>
</dbReference>
<evidence type="ECO:0000259" key="9">
    <source>
        <dbReference type="Pfam" id="PF01316"/>
    </source>
</evidence>
<keyword evidence="3 7" id="KW-0963">Cytoplasm</keyword>
<dbReference type="InterPro" id="IPR020900">
    <property type="entry name" value="Arg_repress_DNA-bd"/>
</dbReference>
<evidence type="ECO:0000259" key="10">
    <source>
        <dbReference type="Pfam" id="PF02863"/>
    </source>
</evidence>
<dbReference type="Proteomes" id="UP001652431">
    <property type="component" value="Unassembled WGS sequence"/>
</dbReference>
<keyword evidence="7" id="KW-0028">Amino-acid biosynthesis</keyword>
<dbReference type="InterPro" id="IPR036390">
    <property type="entry name" value="WH_DNA-bd_sf"/>
</dbReference>
<dbReference type="Pfam" id="PF02863">
    <property type="entry name" value="Arg_repressor_C"/>
    <property type="match status" value="1"/>
</dbReference>
<dbReference type="PANTHER" id="PTHR34471:SF1">
    <property type="entry name" value="ARGININE REPRESSOR"/>
    <property type="match status" value="1"/>
</dbReference>
<dbReference type="InterPro" id="IPR036251">
    <property type="entry name" value="Arg_repress_C_sf"/>
</dbReference>
<dbReference type="HAMAP" id="MF_00173">
    <property type="entry name" value="Arg_repressor"/>
    <property type="match status" value="1"/>
</dbReference>
<accession>A0ABT2RQ33</accession>
<evidence type="ECO:0000256" key="4">
    <source>
        <dbReference type="ARBA" id="ARBA00023015"/>
    </source>
</evidence>
<reference evidence="11 12" key="1">
    <citation type="journal article" date="2021" name="ISME Commun">
        <title>Automated analysis of genomic sequences facilitates high-throughput and comprehensive description of bacteria.</title>
        <authorList>
            <person name="Hitch T.C.A."/>
        </authorList>
    </citation>
    <scope>NUCLEOTIDE SEQUENCE [LARGE SCALE GENOMIC DNA]</scope>
    <source>
        <strain evidence="11 12">Sanger_03</strain>
    </source>
</reference>
<proteinExistence type="inferred from homology"/>
<sequence length="149" mass="16711">MKINRHAKIIELINKYHIETQEELADYLNEEGFKVTQATVSRDIRDLKLTKVPTDGGRQKYAIHQTAETEMSDKYIRVLKDGYVSMDMAQNILVIKTVAGMAMAVCAAIDSMKWNEVVGSIAGDDTIMCAIRSADDTIKVMDKISKIIL</sequence>
<keyword evidence="7" id="KW-0055">Arginine biosynthesis</keyword>
<evidence type="ECO:0000313" key="11">
    <source>
        <dbReference type="EMBL" id="MCU6687478.1"/>
    </source>
</evidence>
<gene>
    <name evidence="7 11" type="primary">argR</name>
    <name evidence="11" type="ORF">OCV99_13210</name>
</gene>
<feature type="domain" description="Arginine repressor DNA-binding" evidence="9">
    <location>
        <begin position="2"/>
        <end position="66"/>
    </location>
</feature>
<evidence type="ECO:0000256" key="8">
    <source>
        <dbReference type="NCBIfam" id="TIGR01529"/>
    </source>
</evidence>
<dbReference type="InterPro" id="IPR020899">
    <property type="entry name" value="Arg_repress_C"/>
</dbReference>
<dbReference type="Pfam" id="PF01316">
    <property type="entry name" value="Arg_repressor"/>
    <property type="match status" value="1"/>
</dbReference>
<comment type="caution">
    <text evidence="11">The sequence shown here is derived from an EMBL/GenBank/DDBJ whole genome shotgun (WGS) entry which is preliminary data.</text>
</comment>
<dbReference type="NCBIfam" id="TIGR01529">
    <property type="entry name" value="argR_whole"/>
    <property type="match status" value="1"/>
</dbReference>
<dbReference type="Gene3D" id="3.30.1360.40">
    <property type="match status" value="1"/>
</dbReference>
<comment type="function">
    <text evidence="7">Regulates arginine biosynthesis genes.</text>
</comment>
<dbReference type="Gene3D" id="1.10.10.10">
    <property type="entry name" value="Winged helix-like DNA-binding domain superfamily/Winged helix DNA-binding domain"/>
    <property type="match status" value="1"/>
</dbReference>
<dbReference type="InterPro" id="IPR001669">
    <property type="entry name" value="Arg_repress"/>
</dbReference>
<dbReference type="RefSeq" id="WP_158371188.1">
    <property type="nucleotide sequence ID" value="NZ_JAOQJU010000020.1"/>
</dbReference>
<evidence type="ECO:0000313" key="12">
    <source>
        <dbReference type="Proteomes" id="UP001652431"/>
    </source>
</evidence>
<keyword evidence="5 7" id="KW-0238">DNA-binding</keyword>